<sequence length="59" mass="6896">MHKQCIRWGWCWRLGGHGEYNIVQHVMRDETKREVTQIAGSGRPIAQDGLYAVYDEFTT</sequence>
<gene>
    <name evidence="1" type="ORF">G2W53_031450</name>
</gene>
<dbReference type="AlphaFoldDB" id="A0A834T991"/>
<reference evidence="1" key="1">
    <citation type="submission" date="2020-09" db="EMBL/GenBank/DDBJ databases">
        <title>Genome-Enabled Discovery of Anthraquinone Biosynthesis in Senna tora.</title>
        <authorList>
            <person name="Kang S.-H."/>
            <person name="Pandey R.P."/>
            <person name="Lee C.-M."/>
            <person name="Sim J.-S."/>
            <person name="Jeong J.-T."/>
            <person name="Choi B.-S."/>
            <person name="Jung M."/>
            <person name="Ginzburg D."/>
            <person name="Zhao K."/>
            <person name="Won S.Y."/>
            <person name="Oh T.-J."/>
            <person name="Yu Y."/>
            <person name="Kim N.-H."/>
            <person name="Lee O.R."/>
            <person name="Lee T.-H."/>
            <person name="Bashyal P."/>
            <person name="Kim T.-S."/>
            <person name="Lee W.-H."/>
            <person name="Kawkins C."/>
            <person name="Kim C.-K."/>
            <person name="Kim J.S."/>
            <person name="Ahn B.O."/>
            <person name="Rhee S.Y."/>
            <person name="Sohng J.K."/>
        </authorList>
    </citation>
    <scope>NUCLEOTIDE SEQUENCE</scope>
    <source>
        <tissue evidence="1">Leaf</tissue>
    </source>
</reference>
<dbReference type="EMBL" id="JAAIUW010000009">
    <property type="protein sequence ID" value="KAF7817481.1"/>
    <property type="molecule type" value="Genomic_DNA"/>
</dbReference>
<dbReference type="Proteomes" id="UP000634136">
    <property type="component" value="Unassembled WGS sequence"/>
</dbReference>
<proteinExistence type="predicted"/>
<accession>A0A834T991</accession>
<name>A0A834T991_9FABA</name>
<evidence type="ECO:0000313" key="2">
    <source>
        <dbReference type="Proteomes" id="UP000634136"/>
    </source>
</evidence>
<evidence type="ECO:0000313" key="1">
    <source>
        <dbReference type="EMBL" id="KAF7817481.1"/>
    </source>
</evidence>
<organism evidence="1 2">
    <name type="scientific">Senna tora</name>
    <dbReference type="NCBI Taxonomy" id="362788"/>
    <lineage>
        <taxon>Eukaryota</taxon>
        <taxon>Viridiplantae</taxon>
        <taxon>Streptophyta</taxon>
        <taxon>Embryophyta</taxon>
        <taxon>Tracheophyta</taxon>
        <taxon>Spermatophyta</taxon>
        <taxon>Magnoliopsida</taxon>
        <taxon>eudicotyledons</taxon>
        <taxon>Gunneridae</taxon>
        <taxon>Pentapetalae</taxon>
        <taxon>rosids</taxon>
        <taxon>fabids</taxon>
        <taxon>Fabales</taxon>
        <taxon>Fabaceae</taxon>
        <taxon>Caesalpinioideae</taxon>
        <taxon>Cassia clade</taxon>
        <taxon>Senna</taxon>
    </lineage>
</organism>
<comment type="caution">
    <text evidence="1">The sequence shown here is derived from an EMBL/GenBank/DDBJ whole genome shotgun (WGS) entry which is preliminary data.</text>
</comment>
<protein>
    <submittedName>
        <fullName evidence="1">Uncharacterized protein</fullName>
    </submittedName>
</protein>
<keyword evidence="2" id="KW-1185">Reference proteome</keyword>